<comment type="caution">
    <text evidence="2">The sequence shown here is derived from an EMBL/GenBank/DDBJ whole genome shotgun (WGS) entry which is preliminary data.</text>
</comment>
<feature type="compositionally biased region" description="Low complexity" evidence="1">
    <location>
        <begin position="12"/>
        <end position="26"/>
    </location>
</feature>
<dbReference type="PANTHER" id="PTHR33375">
    <property type="entry name" value="CHROMOSOME-PARTITIONING PROTEIN PARB-RELATED"/>
    <property type="match status" value="1"/>
</dbReference>
<dbReference type="AlphaFoldDB" id="A0A2T9JZ99"/>
<reference evidence="2 3" key="1">
    <citation type="submission" date="2018-04" db="EMBL/GenBank/DDBJ databases">
        <title>The genome sequence of Caulobacter sp. 744.</title>
        <authorList>
            <person name="Gao J."/>
            <person name="Sun J."/>
        </authorList>
    </citation>
    <scope>NUCLEOTIDE SEQUENCE [LARGE SCALE GENOMIC DNA]</scope>
    <source>
        <strain evidence="2 3">774</strain>
    </source>
</reference>
<evidence type="ECO:0000313" key="2">
    <source>
        <dbReference type="EMBL" id="PVM88841.1"/>
    </source>
</evidence>
<name>A0A2T9JZ99_9CAUL</name>
<protein>
    <submittedName>
        <fullName evidence="2">Chromosome partitioning protein ParB</fullName>
    </submittedName>
</protein>
<evidence type="ECO:0000256" key="1">
    <source>
        <dbReference type="SAM" id="MobiDB-lite"/>
    </source>
</evidence>
<dbReference type="Gene3D" id="1.10.10.2830">
    <property type="match status" value="1"/>
</dbReference>
<gene>
    <name evidence="2" type="ORF">DDF67_12745</name>
</gene>
<dbReference type="PANTHER" id="PTHR33375:SF7">
    <property type="entry name" value="CHROMOSOME 2-PARTITIONING PROTEIN PARB-RELATED"/>
    <property type="match status" value="1"/>
</dbReference>
<dbReference type="SUPFAM" id="SSF109709">
    <property type="entry name" value="KorB DNA-binding domain-like"/>
    <property type="match status" value="1"/>
</dbReference>
<proteinExistence type="predicted"/>
<accession>A0A2T9JZ99</accession>
<feature type="compositionally biased region" description="Acidic residues" evidence="1">
    <location>
        <begin position="711"/>
        <end position="725"/>
    </location>
</feature>
<dbReference type="GO" id="GO:0007059">
    <property type="term" value="P:chromosome segregation"/>
    <property type="evidence" value="ECO:0007669"/>
    <property type="project" value="TreeGrafter"/>
</dbReference>
<feature type="region of interest" description="Disordered" evidence="1">
    <location>
        <begin position="1"/>
        <end position="32"/>
    </location>
</feature>
<sequence>MGLARRGSYDMTQARTTSRTTSAVAQPAEPQLAPPRAVKLQDGDTVRVRLRDLGLAPENLRFDEPVDEDIPQLADTIGAAGVLIAPIVRLGRKDEAPFMALDGRRRRMALLLRRERGEVDDDHLVTCQVAVSKAAQAAALVLPNTERAPIHTAAVILAIGKFRKARMDTAAIAKALGYDVVEIRRLEALAGVHVKVLDAFRQGRLTLKQVKLLARIDDKAQQGQLAQAALDGHLQDYQLRARVEGGRVTVNDPRVVAVGMGRYAAAGGGSSSDLFGEMPDVLHDPDLLQRLWQERADALGAKLSGLGLCVFTGPDGGVAAPDGFESLPYVYHGDLTEAQETEREAAGAVVDAAVARLKALPLDEDAALDVLVEVIAARAARAAAGLSRGELGALMLSPSADLGLEVRFFRKEVEETPDEEDDEDEVAPAARRVVSADPPDVAEAKVTVELDGAGHSLHETRTDIATRGLIRDLADDPAAALTALLAQLFKNLALRGFNRVSESALTIEAAAYARKGVPPIPSLDGEVYERLAARREAYLASGLRPIGFVDGLPHGEKMALLAELVAVSLDLKEVRNTLIRRSARAEAVEIAALCDADLSVHWCADGQFLALHSKKQLLAMLAAMEVEDERAASLKKDDLVTLVGDAAAERRWAPAGLSWTLAAADADGETEETEETSDDDAGVVSQDDASSEGGAPHEAGVELAAAQSDGADGDGAEIDPGDDGGEVGPIAA</sequence>
<keyword evidence="3" id="KW-1185">Reference proteome</keyword>
<feature type="region of interest" description="Disordered" evidence="1">
    <location>
        <begin position="664"/>
        <end position="732"/>
    </location>
</feature>
<organism evidence="2 3">
    <name type="scientific">Caulobacter endophyticus</name>
    <dbReference type="NCBI Taxonomy" id="2172652"/>
    <lineage>
        <taxon>Bacteria</taxon>
        <taxon>Pseudomonadati</taxon>
        <taxon>Pseudomonadota</taxon>
        <taxon>Alphaproteobacteria</taxon>
        <taxon>Caulobacterales</taxon>
        <taxon>Caulobacteraceae</taxon>
        <taxon>Caulobacter</taxon>
    </lineage>
</organism>
<dbReference type="Proteomes" id="UP000245073">
    <property type="component" value="Unassembled WGS sequence"/>
</dbReference>
<feature type="compositionally biased region" description="Acidic residues" evidence="1">
    <location>
        <begin position="666"/>
        <end position="681"/>
    </location>
</feature>
<dbReference type="InterPro" id="IPR050336">
    <property type="entry name" value="Chromosome_partition/occlusion"/>
</dbReference>
<evidence type="ECO:0000313" key="3">
    <source>
        <dbReference type="Proteomes" id="UP000245073"/>
    </source>
</evidence>
<dbReference type="GO" id="GO:0005694">
    <property type="term" value="C:chromosome"/>
    <property type="evidence" value="ECO:0007669"/>
    <property type="project" value="TreeGrafter"/>
</dbReference>
<dbReference type="EMBL" id="QDKQ01000044">
    <property type="protein sequence ID" value="PVM88841.1"/>
    <property type="molecule type" value="Genomic_DNA"/>
</dbReference>